<accession>A0ABN3GTW5</accession>
<dbReference type="EMBL" id="BAAARV010000049">
    <property type="protein sequence ID" value="GAA2360919.1"/>
    <property type="molecule type" value="Genomic_DNA"/>
</dbReference>
<dbReference type="InterPro" id="IPR001932">
    <property type="entry name" value="PPM-type_phosphatase-like_dom"/>
</dbReference>
<sequence>MTMVIEAQGAGRQLTVGAATEVGRRYAANFDVLHAAELQRRPGLCAVVADGMGASEGSRTAGRMAVDVFTAAVQQHRGPVDPTPLFAAVADAQRRVRAAGQELRELTGCTLTALVADATGAWVTQIGDSRVYRLRGGLLELLTVDHTAAWLGAVHGWYPADSPQAAAARYQLHRFIGHPQLPEPDVLSVTMFPGDVYCLCTDGIAEQVPYQFMERTLGSGASPDVMASTLVTASLEAGGRDNATAVVVKVC</sequence>
<evidence type="ECO:0000313" key="2">
    <source>
        <dbReference type="EMBL" id="GAA2360919.1"/>
    </source>
</evidence>
<dbReference type="InterPro" id="IPR036457">
    <property type="entry name" value="PPM-type-like_dom_sf"/>
</dbReference>
<dbReference type="RefSeq" id="WP_344615518.1">
    <property type="nucleotide sequence ID" value="NZ_BAAARV010000049.1"/>
</dbReference>
<dbReference type="Proteomes" id="UP001501444">
    <property type="component" value="Unassembled WGS sequence"/>
</dbReference>
<evidence type="ECO:0000313" key="3">
    <source>
        <dbReference type="Proteomes" id="UP001501444"/>
    </source>
</evidence>
<evidence type="ECO:0000259" key="1">
    <source>
        <dbReference type="PROSITE" id="PS51746"/>
    </source>
</evidence>
<reference evidence="2 3" key="1">
    <citation type="journal article" date="2019" name="Int. J. Syst. Evol. Microbiol.">
        <title>The Global Catalogue of Microorganisms (GCM) 10K type strain sequencing project: providing services to taxonomists for standard genome sequencing and annotation.</title>
        <authorList>
            <consortium name="The Broad Institute Genomics Platform"/>
            <consortium name="The Broad Institute Genome Sequencing Center for Infectious Disease"/>
            <person name="Wu L."/>
            <person name="Ma J."/>
        </authorList>
    </citation>
    <scope>NUCLEOTIDE SEQUENCE [LARGE SCALE GENOMIC DNA]</scope>
    <source>
        <strain evidence="2 3">JCM 3272</strain>
    </source>
</reference>
<proteinExistence type="predicted"/>
<dbReference type="SMART" id="SM00332">
    <property type="entry name" value="PP2Cc"/>
    <property type="match status" value="1"/>
</dbReference>
<dbReference type="Pfam" id="PF13672">
    <property type="entry name" value="PP2C_2"/>
    <property type="match status" value="1"/>
</dbReference>
<protein>
    <submittedName>
        <fullName evidence="2">Protein phosphatase 2C domain-containing protein</fullName>
    </submittedName>
</protein>
<dbReference type="SMART" id="SM00331">
    <property type="entry name" value="PP2C_SIG"/>
    <property type="match status" value="1"/>
</dbReference>
<dbReference type="PROSITE" id="PS51746">
    <property type="entry name" value="PPM_2"/>
    <property type="match status" value="1"/>
</dbReference>
<comment type="caution">
    <text evidence="2">The sequence shown here is derived from an EMBL/GenBank/DDBJ whole genome shotgun (WGS) entry which is preliminary data.</text>
</comment>
<organism evidence="2 3">
    <name type="scientific">Dactylosporangium salmoneum</name>
    <dbReference type="NCBI Taxonomy" id="53361"/>
    <lineage>
        <taxon>Bacteria</taxon>
        <taxon>Bacillati</taxon>
        <taxon>Actinomycetota</taxon>
        <taxon>Actinomycetes</taxon>
        <taxon>Micromonosporales</taxon>
        <taxon>Micromonosporaceae</taxon>
        <taxon>Dactylosporangium</taxon>
    </lineage>
</organism>
<name>A0ABN3GTW5_9ACTN</name>
<keyword evidence="3" id="KW-1185">Reference proteome</keyword>
<dbReference type="Gene3D" id="3.60.40.10">
    <property type="entry name" value="PPM-type phosphatase domain"/>
    <property type="match status" value="1"/>
</dbReference>
<gene>
    <name evidence="2" type="ORF">GCM10010170_056080</name>
</gene>
<feature type="domain" description="PPM-type phosphatase" evidence="1">
    <location>
        <begin position="15"/>
        <end position="250"/>
    </location>
</feature>
<dbReference type="SUPFAM" id="SSF81606">
    <property type="entry name" value="PP2C-like"/>
    <property type="match status" value="1"/>
</dbReference>